<accession>K2QV74</accession>
<evidence type="ECO:0000313" key="1">
    <source>
        <dbReference type="EMBL" id="EKF59117.1"/>
    </source>
</evidence>
<comment type="caution">
    <text evidence="1">The sequence shown here is derived from an EMBL/GenBank/DDBJ whole genome shotgun (WGS) entry which is preliminary data.</text>
</comment>
<dbReference type="Proteomes" id="UP000007123">
    <property type="component" value="Unassembled WGS sequence"/>
</dbReference>
<organism evidence="1 2">
    <name type="scientific">Agrobacterium albertimagni AOL15</name>
    <dbReference type="NCBI Taxonomy" id="1156935"/>
    <lineage>
        <taxon>Bacteria</taxon>
        <taxon>Pseudomonadati</taxon>
        <taxon>Pseudomonadota</taxon>
        <taxon>Alphaproteobacteria</taxon>
        <taxon>Hyphomicrobiales</taxon>
        <taxon>Rhizobiaceae</taxon>
        <taxon>Rhizobium/Agrobacterium group</taxon>
        <taxon>Agrobacterium</taxon>
    </lineage>
</organism>
<protein>
    <submittedName>
        <fullName evidence="1">Uncharacterized protein</fullName>
    </submittedName>
</protein>
<dbReference type="AlphaFoldDB" id="K2QV74"/>
<dbReference type="PATRIC" id="fig|1156935.5.peg.2572"/>
<keyword evidence="2" id="KW-1185">Reference proteome</keyword>
<dbReference type="EMBL" id="ALJF01000010">
    <property type="protein sequence ID" value="EKF59117.1"/>
    <property type="molecule type" value="Genomic_DNA"/>
</dbReference>
<proteinExistence type="predicted"/>
<gene>
    <name evidence="1" type="ORF">QWE_12723</name>
</gene>
<reference evidence="1 2" key="1">
    <citation type="journal article" date="2012" name="J. Bacteriol.">
        <title>Draft Genome Sequence of Agrobacterium albertimagni Strain AOL15.</title>
        <authorList>
            <person name="Trimble W.L."/>
            <person name="Phung le T."/>
            <person name="Meyer F."/>
            <person name="Gilbert J.A."/>
            <person name="Silver S."/>
        </authorList>
    </citation>
    <scope>NUCLEOTIDE SEQUENCE [LARGE SCALE GENOMIC DNA]</scope>
    <source>
        <strain evidence="1 2">AOL15</strain>
    </source>
</reference>
<evidence type="ECO:0000313" key="2">
    <source>
        <dbReference type="Proteomes" id="UP000007123"/>
    </source>
</evidence>
<sequence length="262" mass="29341">MFFHRAGSRFGVIGDLMPKGDAQAEIGMGCPSGLIQGVFVMAVRHGVENLIRRGNIFYWRPRIPAAFIHCQPGSRLSLTLHCSDHRKAQMIGRKLNTRLAELKMQSKETMSKQQLQKLLEHERDKELERLGEISEAAKIFGRAGDVVDMELDLEAGWAYQLLAKFGTRVELSLEGECIGLSYLLKNGVPISHVDAIRINYRAERTAAVSASLEAGISRLMDHFEIEDTAINRQRAASKIFEGRAAALLEIDERHDWEQAAAE</sequence>
<dbReference type="eggNOG" id="COG0582">
    <property type="taxonomic scope" value="Bacteria"/>
</dbReference>
<dbReference type="STRING" id="1156935.QWE_12723"/>
<name>K2QV74_9HYPH</name>